<organism evidence="10 11">
    <name type="scientific">Sphagnum troendelagicum</name>
    <dbReference type="NCBI Taxonomy" id="128251"/>
    <lineage>
        <taxon>Eukaryota</taxon>
        <taxon>Viridiplantae</taxon>
        <taxon>Streptophyta</taxon>
        <taxon>Embryophyta</taxon>
        <taxon>Bryophyta</taxon>
        <taxon>Sphagnophytina</taxon>
        <taxon>Sphagnopsida</taxon>
        <taxon>Sphagnales</taxon>
        <taxon>Sphagnaceae</taxon>
        <taxon>Sphagnum</taxon>
    </lineage>
</organism>
<evidence type="ECO:0000256" key="7">
    <source>
        <dbReference type="RuleBase" id="RU003346"/>
    </source>
</evidence>
<dbReference type="Gene3D" id="1.20.1250.20">
    <property type="entry name" value="MFS general substrate transporter like domains"/>
    <property type="match status" value="1"/>
</dbReference>
<feature type="domain" description="Major facilitator superfamily (MFS) profile" evidence="9">
    <location>
        <begin position="122"/>
        <end position="566"/>
    </location>
</feature>
<feature type="transmembrane region" description="Helical" evidence="8">
    <location>
        <begin position="422"/>
        <end position="440"/>
    </location>
</feature>
<feature type="transmembrane region" description="Helical" evidence="8">
    <location>
        <begin position="447"/>
        <end position="469"/>
    </location>
</feature>
<evidence type="ECO:0000256" key="3">
    <source>
        <dbReference type="ARBA" id="ARBA00022448"/>
    </source>
</evidence>
<reference evidence="10" key="1">
    <citation type="submission" date="2024-02" db="EMBL/GenBank/DDBJ databases">
        <authorList>
            <consortium name="ELIXIR-Norway"/>
            <consortium name="Elixir Norway"/>
        </authorList>
    </citation>
    <scope>NUCLEOTIDE SEQUENCE</scope>
</reference>
<evidence type="ECO:0000256" key="4">
    <source>
        <dbReference type="ARBA" id="ARBA00022692"/>
    </source>
</evidence>
<keyword evidence="4 8" id="KW-0812">Transmembrane</keyword>
<feature type="transmembrane region" description="Helical" evidence="8">
    <location>
        <begin position="113"/>
        <end position="137"/>
    </location>
</feature>
<dbReference type="InterPro" id="IPR050820">
    <property type="entry name" value="MFS_Sugar_Transporter"/>
</dbReference>
<dbReference type="SUPFAM" id="SSF103473">
    <property type="entry name" value="MFS general substrate transporter"/>
    <property type="match status" value="1"/>
</dbReference>
<feature type="transmembrane region" description="Helical" evidence="8">
    <location>
        <begin position="157"/>
        <end position="184"/>
    </location>
</feature>
<dbReference type="Pfam" id="PF00083">
    <property type="entry name" value="Sugar_tr"/>
    <property type="match status" value="1"/>
</dbReference>
<keyword evidence="3 7" id="KW-0813">Transport</keyword>
<proteinExistence type="inferred from homology"/>
<comment type="subcellular location">
    <subcellularLocation>
        <location evidence="1">Membrane</location>
        <topology evidence="1">Multi-pass membrane protein</topology>
    </subcellularLocation>
</comment>
<evidence type="ECO:0000313" key="10">
    <source>
        <dbReference type="EMBL" id="CAK9216034.1"/>
    </source>
</evidence>
<feature type="transmembrane region" description="Helical" evidence="8">
    <location>
        <begin position="284"/>
        <end position="303"/>
    </location>
</feature>
<evidence type="ECO:0000256" key="6">
    <source>
        <dbReference type="ARBA" id="ARBA00023136"/>
    </source>
</evidence>
<evidence type="ECO:0000256" key="2">
    <source>
        <dbReference type="ARBA" id="ARBA00010992"/>
    </source>
</evidence>
<dbReference type="InterPro" id="IPR003663">
    <property type="entry name" value="Sugar/inositol_transpt"/>
</dbReference>
<dbReference type="NCBIfam" id="TIGR00879">
    <property type="entry name" value="SP"/>
    <property type="match status" value="1"/>
</dbReference>
<accession>A0ABP0UAA2</accession>
<dbReference type="EMBL" id="OZ019894">
    <property type="protein sequence ID" value="CAK9216034.1"/>
    <property type="molecule type" value="Genomic_DNA"/>
</dbReference>
<dbReference type="CDD" id="cd17362">
    <property type="entry name" value="MFS_GLUT10_12_Class3_like"/>
    <property type="match status" value="1"/>
</dbReference>
<sequence>MALSSSSLLLLPLQHSQQQQQFCSIFARSSLPPPPRLPAPDVAAAAANLVSAGGLSNSYLRKSSLFPIVKRMGSGRTIQVKKDMTNVDSEEGVDTEPLLQQQQEEEKSKAAALFNWTSVSLPFVFPALGGLMFGYDIGATSGAVVSLVSPELSGIEWYNLTALQTGLVVSGSLYGALLGSILAFNIADALGRRKELMLAAFLYIVGALVTGGAPDLSVLFAGRLIYGIGIGLAMHAAPMYIAETAPTQIRGTLISLKEGFIVGGILLGYLVGSIMIGVEGGWRMMFGFGAPIALLMGVGMWWLPPSPRWLLLRGLQGGGEEQEFKARASSALLRLRGNRFSQNMAEEQVEDTWMSLQAASEGQELNVSLAELFQGVNLKALLIGTGLVFFQQVTGQPSVLYYAAPILQNAGFSLAADATKLSVLLGFFKLIMTGIAVVNVDKLGRRPLLIGGVSGIVISLFLLAAYFTFGQGVPVLAVIALLLYVGCYQVSFGPISWLMVSEIFPLRTRGKALGVTTLVNFGSNAVVALAFAPLQDLVGVSATFIIFGIIGLISLIFIVLAVPETKGLSLEEIEAKLLGRS</sequence>
<dbReference type="PROSITE" id="PS00217">
    <property type="entry name" value="SUGAR_TRANSPORT_2"/>
    <property type="match status" value="1"/>
</dbReference>
<feature type="transmembrane region" description="Helical" evidence="8">
    <location>
        <begin position="538"/>
        <end position="562"/>
    </location>
</feature>
<dbReference type="PROSITE" id="PS00216">
    <property type="entry name" value="SUGAR_TRANSPORT_1"/>
    <property type="match status" value="2"/>
</dbReference>
<keyword evidence="6 8" id="KW-0472">Membrane</keyword>
<feature type="transmembrane region" description="Helical" evidence="8">
    <location>
        <begin position="475"/>
        <end position="500"/>
    </location>
</feature>
<keyword evidence="5 8" id="KW-1133">Transmembrane helix</keyword>
<dbReference type="InterPro" id="IPR036259">
    <property type="entry name" value="MFS_trans_sf"/>
</dbReference>
<evidence type="ECO:0000313" key="11">
    <source>
        <dbReference type="Proteomes" id="UP001497512"/>
    </source>
</evidence>
<feature type="transmembrane region" description="Helical" evidence="8">
    <location>
        <begin position="260"/>
        <end position="278"/>
    </location>
</feature>
<evidence type="ECO:0000256" key="5">
    <source>
        <dbReference type="ARBA" id="ARBA00022989"/>
    </source>
</evidence>
<evidence type="ECO:0000259" key="9">
    <source>
        <dbReference type="PROSITE" id="PS50850"/>
    </source>
</evidence>
<keyword evidence="11" id="KW-1185">Reference proteome</keyword>
<dbReference type="PANTHER" id="PTHR48023:SF4">
    <property type="entry name" value="D-XYLOSE-PROTON SYMPORTER-LIKE 2"/>
    <property type="match status" value="1"/>
</dbReference>
<feature type="transmembrane region" description="Helical" evidence="8">
    <location>
        <begin position="512"/>
        <end position="532"/>
    </location>
</feature>
<name>A0ABP0UAA2_9BRYO</name>
<evidence type="ECO:0000256" key="1">
    <source>
        <dbReference type="ARBA" id="ARBA00004141"/>
    </source>
</evidence>
<dbReference type="PRINTS" id="PR00171">
    <property type="entry name" value="SUGRTRNSPORT"/>
</dbReference>
<comment type="similarity">
    <text evidence="2 7">Belongs to the major facilitator superfamily. Sugar transporter (TC 2.A.1.1) family.</text>
</comment>
<feature type="transmembrane region" description="Helical" evidence="8">
    <location>
        <begin position="196"/>
        <end position="214"/>
    </location>
</feature>
<dbReference type="InterPro" id="IPR020846">
    <property type="entry name" value="MFS_dom"/>
</dbReference>
<dbReference type="PROSITE" id="PS50850">
    <property type="entry name" value="MFS"/>
    <property type="match status" value="1"/>
</dbReference>
<dbReference type="InterPro" id="IPR005829">
    <property type="entry name" value="Sugar_transporter_CS"/>
</dbReference>
<feature type="transmembrane region" description="Helical" evidence="8">
    <location>
        <begin position="220"/>
        <end position="240"/>
    </location>
</feature>
<gene>
    <name evidence="10" type="ORF">CSSPTR1EN2_LOCUS13183</name>
</gene>
<dbReference type="PANTHER" id="PTHR48023">
    <property type="entry name" value="D-XYLOSE-PROTON SYMPORTER-LIKE 2"/>
    <property type="match status" value="1"/>
</dbReference>
<evidence type="ECO:0000256" key="8">
    <source>
        <dbReference type="SAM" id="Phobius"/>
    </source>
</evidence>
<protein>
    <recommendedName>
        <fullName evidence="9">Major facilitator superfamily (MFS) profile domain-containing protein</fullName>
    </recommendedName>
</protein>
<dbReference type="Proteomes" id="UP001497512">
    <property type="component" value="Chromosome 2"/>
</dbReference>
<dbReference type="InterPro" id="IPR005828">
    <property type="entry name" value="MFS_sugar_transport-like"/>
</dbReference>